<keyword evidence="3" id="KW-1185">Reference proteome</keyword>
<accession>A0AAW9FQW7</accession>
<dbReference type="EMBL" id="JAVRAF010000014">
    <property type="protein sequence ID" value="MDX8305193.1"/>
    <property type="molecule type" value="Genomic_DNA"/>
</dbReference>
<evidence type="ECO:0000313" key="3">
    <source>
        <dbReference type="Proteomes" id="UP001277561"/>
    </source>
</evidence>
<evidence type="ECO:0000313" key="1">
    <source>
        <dbReference type="EMBL" id="MDX8305193.1"/>
    </source>
</evidence>
<organism evidence="1">
    <name type="scientific">Agrobacterium rosae</name>
    <dbReference type="NCBI Taxonomy" id="1972867"/>
    <lineage>
        <taxon>Bacteria</taxon>
        <taxon>Pseudomonadati</taxon>
        <taxon>Pseudomonadota</taxon>
        <taxon>Alphaproteobacteria</taxon>
        <taxon>Hyphomicrobiales</taxon>
        <taxon>Rhizobiaceae</taxon>
        <taxon>Rhizobium/Agrobacterium group</taxon>
        <taxon>Agrobacterium</taxon>
    </lineage>
</organism>
<proteinExistence type="predicted"/>
<dbReference type="AlphaFoldDB" id="A0AAW9FQW7"/>
<dbReference type="Proteomes" id="UP001277561">
    <property type="component" value="Unassembled WGS sequence"/>
</dbReference>
<protein>
    <submittedName>
        <fullName evidence="1">Uncharacterized protein</fullName>
    </submittedName>
</protein>
<gene>
    <name evidence="1" type="ORF">RMR22_23365</name>
    <name evidence="2" type="ORF">RMS29_24650</name>
</gene>
<evidence type="ECO:0000313" key="2">
    <source>
        <dbReference type="EMBL" id="MDX8332402.1"/>
    </source>
</evidence>
<comment type="caution">
    <text evidence="1">The sequence shown here is derived from an EMBL/GenBank/DDBJ whole genome shotgun (WGS) entry which is preliminary data.</text>
</comment>
<reference evidence="1 3" key="1">
    <citation type="journal article" date="2023" name="Phytobiomes J">
        <title>Deciphering the key players within the bacterial microbiota associated with aerial crown gall tumors on rhododendron: Insights into the gallobiome.</title>
        <authorList>
            <person name="Kuzmanovic N."/>
            <person name="Nesme J."/>
            <person name="Wolf J."/>
            <person name="Neumann-Schaal M."/>
            <person name="Petersen J."/>
            <person name="Fernandez-Gnecco G."/>
            <person name="Sproeer C."/>
            <person name="Bunk B."/>
            <person name="Overmann J."/>
            <person name="Sorensen S.J."/>
            <person name="Idczak E."/>
            <person name="Smalla K."/>
        </authorList>
    </citation>
    <scope>NUCLEOTIDE SEQUENCE</scope>
    <source>
        <strain evidence="1">Rho-11.1</strain>
        <strain evidence="3">rho-14.1</strain>
        <strain evidence="2">Rho-14.1</strain>
    </source>
</reference>
<name>A0AAW9FQW7_9HYPH</name>
<sequence>MVERLDKRSDMVVAAELMLRQFFGRKSADSSVKQAQDEITRQILKFIGGDDAERDFVRSEISLHSDKGVSPIWLSSEFTLPLFALAAEDLCDLLSPSGKGFIRCDVAADEDAFFGLKLVSVTSEELSETRNHEFDLYALAGTKRYLDSAAGMRSVHDLVAKRLAALNTKPW</sequence>
<dbReference type="EMBL" id="JAVRAD010000017">
    <property type="protein sequence ID" value="MDX8332402.1"/>
    <property type="molecule type" value="Genomic_DNA"/>
</dbReference>